<feature type="region of interest" description="Disordered" evidence="3">
    <location>
        <begin position="1"/>
        <end position="20"/>
    </location>
</feature>
<dbReference type="CDD" id="cd00684">
    <property type="entry name" value="Terpene_cyclase_plant_C1"/>
    <property type="match status" value="1"/>
</dbReference>
<evidence type="ECO:0000256" key="1">
    <source>
        <dbReference type="ARBA" id="ARBA00022723"/>
    </source>
</evidence>
<sequence>MSCQVSADLVPSQAGNTSNENRHLADFVPNFWGEIFLSSPSETDMDARTQQEYQEWKQGVRRMLVESMDKPSRNVLVIDAVQRLGVAYHFEKEIEDALQIIYHHHCNHVQVEDDLCTTAVRFRLLREHGFDVRCDTFYKFKDDNGKFEESLISDVKGMLELYEAAHFQLHGEDILEEALSFTTVHLKLAEAMVDYPLSLQIANALKRPLRKSLPRLVARSFISIYEGYGTQDQILLKFAKLDFKMVQRLHKQELTEINRWWKGLDVTTNFPFIRDRLVECYLWIVGVYFEPHYSIARTFMTKVISLTSIVDDTYDAYGTPEEHELFTKAIHRWDISCIDQLPAYMKLLYSEILNVFKDMDVLMSKQGKSYRVQLAIEAMKQVCQAYNTEAKWLHEKYMPTVEEYLSVAFVSCCYPMLTIVSFVGMEDSITEETFVWAFNDPKILRASNTICRLMDDVVSHQFEQVRGHVPSAVECYINQYGASAQVAYDEFYKQINNAWKDMNEGFLKPTTVPTSALYRVLNLARVIDLLYKDEDAYTHVGDSVKTSITASGHVEALLALKSSVDPFDSLQWKGINVCAWKGIKECLNGRVTKLVLEHLNLSGSLDEQSLNRLDQFRVLSFKTNSISGQIPDLSSRSL</sequence>
<gene>
    <name evidence="6" type="ORF">V6N11_030701</name>
</gene>
<feature type="domain" description="Terpene synthase N-terminal" evidence="4">
    <location>
        <begin position="32"/>
        <end position="205"/>
    </location>
</feature>
<keyword evidence="7" id="KW-1185">Reference proteome</keyword>
<evidence type="ECO:0000313" key="6">
    <source>
        <dbReference type="EMBL" id="KAK8973511.1"/>
    </source>
</evidence>
<evidence type="ECO:0000259" key="4">
    <source>
        <dbReference type="Pfam" id="PF01397"/>
    </source>
</evidence>
<protein>
    <recommendedName>
        <fullName evidence="8">(+)-delta-cadinene synthase</fullName>
    </recommendedName>
</protein>
<dbReference type="InterPro" id="IPR005630">
    <property type="entry name" value="Terpene_synthase_metal-bd"/>
</dbReference>
<accession>A0ABR2NBJ2</accession>
<dbReference type="InterPro" id="IPR050148">
    <property type="entry name" value="Terpene_synthase-like"/>
</dbReference>
<evidence type="ECO:0000259" key="5">
    <source>
        <dbReference type="Pfam" id="PF03936"/>
    </source>
</evidence>
<dbReference type="EMBL" id="JBBPBN010000183">
    <property type="protein sequence ID" value="KAK8973511.1"/>
    <property type="molecule type" value="Genomic_DNA"/>
</dbReference>
<dbReference type="SUPFAM" id="SSF48576">
    <property type="entry name" value="Terpenoid synthases"/>
    <property type="match status" value="1"/>
</dbReference>
<dbReference type="InterPro" id="IPR008930">
    <property type="entry name" value="Terpenoid_cyclase/PrenylTrfase"/>
</dbReference>
<dbReference type="SFLD" id="SFLDG01019">
    <property type="entry name" value="Terpene_Cyclase_Like_1_C_Termi"/>
    <property type="match status" value="1"/>
</dbReference>
<dbReference type="InterPro" id="IPR008949">
    <property type="entry name" value="Isoprenoid_synthase_dom_sf"/>
</dbReference>
<keyword evidence="1" id="KW-0479">Metal-binding</keyword>
<evidence type="ECO:0008006" key="8">
    <source>
        <dbReference type="Google" id="ProtNLM"/>
    </source>
</evidence>
<dbReference type="Gene3D" id="3.80.10.10">
    <property type="entry name" value="Ribonuclease Inhibitor"/>
    <property type="match status" value="1"/>
</dbReference>
<dbReference type="Proteomes" id="UP001396334">
    <property type="component" value="Unassembled WGS sequence"/>
</dbReference>
<keyword evidence="2" id="KW-0460">Magnesium</keyword>
<dbReference type="InterPro" id="IPR044814">
    <property type="entry name" value="Terpene_cyclase_plant_C1"/>
</dbReference>
<dbReference type="SUPFAM" id="SSF48239">
    <property type="entry name" value="Terpenoid cyclases/Protein prenyltransferases"/>
    <property type="match status" value="1"/>
</dbReference>
<feature type="domain" description="Terpene synthase metal-binding" evidence="5">
    <location>
        <begin position="262"/>
        <end position="501"/>
    </location>
</feature>
<proteinExistence type="predicted"/>
<dbReference type="InterPro" id="IPR032675">
    <property type="entry name" value="LRR_dom_sf"/>
</dbReference>
<dbReference type="InterPro" id="IPR001906">
    <property type="entry name" value="Terpene_synth_N"/>
</dbReference>
<comment type="caution">
    <text evidence="6">The sequence shown here is derived from an EMBL/GenBank/DDBJ whole genome shotgun (WGS) entry which is preliminary data.</text>
</comment>
<dbReference type="Pfam" id="PF03936">
    <property type="entry name" value="Terpene_synth_C"/>
    <property type="match status" value="1"/>
</dbReference>
<organism evidence="6 7">
    <name type="scientific">Hibiscus sabdariffa</name>
    <name type="common">roselle</name>
    <dbReference type="NCBI Taxonomy" id="183260"/>
    <lineage>
        <taxon>Eukaryota</taxon>
        <taxon>Viridiplantae</taxon>
        <taxon>Streptophyta</taxon>
        <taxon>Embryophyta</taxon>
        <taxon>Tracheophyta</taxon>
        <taxon>Spermatophyta</taxon>
        <taxon>Magnoliopsida</taxon>
        <taxon>eudicotyledons</taxon>
        <taxon>Gunneridae</taxon>
        <taxon>Pentapetalae</taxon>
        <taxon>rosids</taxon>
        <taxon>malvids</taxon>
        <taxon>Malvales</taxon>
        <taxon>Malvaceae</taxon>
        <taxon>Malvoideae</taxon>
        <taxon>Hibiscus</taxon>
    </lineage>
</organism>
<evidence type="ECO:0000256" key="3">
    <source>
        <dbReference type="SAM" id="MobiDB-lite"/>
    </source>
</evidence>
<dbReference type="InterPro" id="IPR034741">
    <property type="entry name" value="Terpene_cyclase-like_1_C"/>
</dbReference>
<dbReference type="PANTHER" id="PTHR31225:SF248">
    <property type="entry name" value="(+)-DELTA-CADINENE SYNTHASE"/>
    <property type="match status" value="1"/>
</dbReference>
<reference evidence="6 7" key="1">
    <citation type="journal article" date="2024" name="G3 (Bethesda)">
        <title>Genome assembly of Hibiscus sabdariffa L. provides insights into metabolisms of medicinal natural products.</title>
        <authorList>
            <person name="Kim T."/>
        </authorList>
    </citation>
    <scope>NUCLEOTIDE SEQUENCE [LARGE SCALE GENOMIC DNA]</scope>
    <source>
        <strain evidence="6">TK-2024</strain>
        <tissue evidence="6">Old leaves</tissue>
    </source>
</reference>
<evidence type="ECO:0000256" key="2">
    <source>
        <dbReference type="ARBA" id="ARBA00022842"/>
    </source>
</evidence>
<dbReference type="Pfam" id="PF01397">
    <property type="entry name" value="Terpene_synth"/>
    <property type="match status" value="1"/>
</dbReference>
<dbReference type="InterPro" id="IPR036965">
    <property type="entry name" value="Terpene_synth_N_sf"/>
</dbReference>
<name>A0ABR2NBJ2_9ROSI</name>
<dbReference type="SFLD" id="SFLDS00005">
    <property type="entry name" value="Isoprenoid_Synthase_Type_I"/>
    <property type="match status" value="1"/>
</dbReference>
<dbReference type="Gene3D" id="1.10.600.10">
    <property type="entry name" value="Farnesyl Diphosphate Synthase"/>
    <property type="match status" value="1"/>
</dbReference>
<dbReference type="Gene3D" id="1.50.10.130">
    <property type="entry name" value="Terpene synthase, N-terminal domain"/>
    <property type="match status" value="1"/>
</dbReference>
<dbReference type="PANTHER" id="PTHR31225">
    <property type="entry name" value="OS04G0344100 PROTEIN-RELATED"/>
    <property type="match status" value="1"/>
</dbReference>
<evidence type="ECO:0000313" key="7">
    <source>
        <dbReference type="Proteomes" id="UP001396334"/>
    </source>
</evidence>